<evidence type="ECO:0000313" key="2">
    <source>
        <dbReference type="Proteomes" id="UP000029267"/>
    </source>
</evidence>
<accession>A0ABU6BKR9</accession>
<organism evidence="1 2">
    <name type="scientific">Geobacillus icigianus</name>
    <dbReference type="NCBI Taxonomy" id="1430331"/>
    <lineage>
        <taxon>Bacteria</taxon>
        <taxon>Bacillati</taxon>
        <taxon>Bacillota</taxon>
        <taxon>Bacilli</taxon>
        <taxon>Bacillales</taxon>
        <taxon>Anoxybacillaceae</taxon>
        <taxon>Geobacillus</taxon>
    </lineage>
</organism>
<reference evidence="1 2" key="1">
    <citation type="journal article" date="2014" name="Genome Announc.">
        <title>Draft Genome Sequence of Geobacillus icigianus Strain G1w1T Isolated from Hot Springs in the Valley of Geysers, Kamchatka (Russian Federation).</title>
        <authorList>
            <person name="Bryanskaya A.V."/>
            <person name="Rozanov A.S."/>
            <person name="Logacheva M.D."/>
            <person name="Kotenko A.V."/>
            <person name="Peltek S.E."/>
        </authorList>
    </citation>
    <scope>NUCLEOTIDE SEQUENCE [LARGE SCALE GENOMIC DNA]</scope>
    <source>
        <strain evidence="1 2">G1w1</strain>
    </source>
</reference>
<name>A0ABU6BKR9_9BACL</name>
<protein>
    <submittedName>
        <fullName evidence="1">Uncharacterized protein</fullName>
    </submittedName>
</protein>
<dbReference type="EMBL" id="JPYA02000006">
    <property type="protein sequence ID" value="MEB3752611.1"/>
    <property type="molecule type" value="Genomic_DNA"/>
</dbReference>
<gene>
    <name evidence="1" type="ORF">EP10_003526</name>
</gene>
<dbReference type="Proteomes" id="UP000029267">
    <property type="component" value="Unassembled WGS sequence"/>
</dbReference>
<keyword evidence="2" id="KW-1185">Reference proteome</keyword>
<evidence type="ECO:0000313" key="1">
    <source>
        <dbReference type="EMBL" id="MEB3752611.1"/>
    </source>
</evidence>
<sequence length="73" mass="8020">MDGYIGIKPDPSTLSALYPVPLSTEKPSMDPGKTLTTLGFLDIFYCPWTVFIFSGRDLLAVYILGCELKSDSL</sequence>
<comment type="caution">
    <text evidence="1">The sequence shown here is derived from an EMBL/GenBank/DDBJ whole genome shotgun (WGS) entry which is preliminary data.</text>
</comment>
<proteinExistence type="predicted"/>